<gene>
    <name evidence="2" type="ORF">SAMN04244559_02785</name>
</gene>
<dbReference type="Proteomes" id="UP000182983">
    <property type="component" value="Unassembled WGS sequence"/>
</dbReference>
<evidence type="ECO:0000313" key="2">
    <source>
        <dbReference type="EMBL" id="SEH52342.1"/>
    </source>
</evidence>
<feature type="region of interest" description="Disordered" evidence="1">
    <location>
        <begin position="174"/>
        <end position="210"/>
    </location>
</feature>
<proteinExistence type="predicted"/>
<protein>
    <submittedName>
        <fullName evidence="2">Uncharacterized protein</fullName>
    </submittedName>
</protein>
<dbReference type="EMBL" id="FNWO01000012">
    <property type="protein sequence ID" value="SEH52342.1"/>
    <property type="molecule type" value="Genomic_DNA"/>
</dbReference>
<reference evidence="3" key="1">
    <citation type="submission" date="2016-10" db="EMBL/GenBank/DDBJ databases">
        <authorList>
            <person name="Varghese N."/>
            <person name="Submissions S."/>
        </authorList>
    </citation>
    <scope>NUCLEOTIDE SEQUENCE [LARGE SCALE GENOMIC DNA]</scope>
    <source>
        <strain evidence="3">DSM 13234</strain>
    </source>
</reference>
<feature type="compositionally biased region" description="Basic residues" evidence="1">
    <location>
        <begin position="190"/>
        <end position="203"/>
    </location>
</feature>
<evidence type="ECO:0000313" key="3">
    <source>
        <dbReference type="Proteomes" id="UP000182983"/>
    </source>
</evidence>
<evidence type="ECO:0000256" key="1">
    <source>
        <dbReference type="SAM" id="MobiDB-lite"/>
    </source>
</evidence>
<keyword evidence="3" id="KW-1185">Reference proteome</keyword>
<organism evidence="2 3">
    <name type="scientific">Magnetospirillum fulvum</name>
    <name type="common">Rhodospirillum fulvum</name>
    <dbReference type="NCBI Taxonomy" id="1082"/>
    <lineage>
        <taxon>Bacteria</taxon>
        <taxon>Pseudomonadati</taxon>
        <taxon>Pseudomonadota</taxon>
        <taxon>Alphaproteobacteria</taxon>
        <taxon>Rhodospirillales</taxon>
        <taxon>Rhodospirillaceae</taxon>
        <taxon>Magnetospirillum</taxon>
    </lineage>
</organism>
<accession>A0A1H6ITT0</accession>
<dbReference type="AlphaFoldDB" id="A0A1H6ITT0"/>
<sequence length="210" mass="23920">MDYIRRVTDLETGEVKSISLGEHLTFTEAATKFSVTRPTLVKVLLQLGLVQKEYDTVARENRYRLHPEAEKKRLGKRLMGPHGPFDVLGPSALEWIEADLKAILAASTFDRATVTALQALDAYDAERFTKLDVEGKVLWLVHHFPDLPVRQMAQGLGVSERLVHRYLTKRRDQLERARKRMGGRSSPQTSRKRSLKPNPRRTGKPSPRDP</sequence>
<name>A0A1H6ITT0_MAGFU</name>